<proteinExistence type="predicted"/>
<evidence type="ECO:0000313" key="2">
    <source>
        <dbReference type="EMBL" id="SIN77325.1"/>
    </source>
</evidence>
<dbReference type="RefSeq" id="WP_084183595.1">
    <property type="nucleotide sequence ID" value="NZ_FSRJ01000001.1"/>
</dbReference>
<keyword evidence="3" id="KW-1185">Reference proteome</keyword>
<dbReference type="Gene3D" id="2.60.60.20">
    <property type="entry name" value="PLAT/LH2 domain"/>
    <property type="match status" value="2"/>
</dbReference>
<dbReference type="OrthoDB" id="5088636at2"/>
<evidence type="ECO:0000313" key="3">
    <source>
        <dbReference type="Proteomes" id="UP000184699"/>
    </source>
</evidence>
<dbReference type="EMBL" id="FSRJ01000001">
    <property type="protein sequence ID" value="SIN77325.1"/>
    <property type="molecule type" value="Genomic_DNA"/>
</dbReference>
<protein>
    <submittedName>
        <fullName evidence="2">PLAT/LH2 domain-containing protein</fullName>
    </submittedName>
</protein>
<sequence length="678" mass="75818">MSASERIEYLLLLRRPSESSRREVSGRIRETGGRVLAEYGNVAVEALLTRDQVAAANDSGAFLAQLSGPMSQEHLAKLSDEQRRVVDLWNARHTNRFHRLVKDRTLQGRSWASEELQPPLPYSVIGPEDFLDLVHRFEREVGEAVLPTDADNDDRQGHRTNAEGSFDAESFREYESLLVKQYGDERLGYELARLAARLGPAYYDVILRLPEGLIQLIIDRFFREAACWRMTGEMAVGLVFVESSRRDGPKFTTAERNDICNEVLTGLNWLAAEHPGGNLTWVYDFQFVKIDVANGNDDSLEGYWRDPAMGEVSYNGNTYAASWSGVGDYREDMRLSNLAAHALVIFITPYGNEWHAYASSGRITLARRDNWGGWGRGSIDMITAHEASHLFGAADEYTGSGTPCSSCSTTHGCDRVPNGNCGACASPRQSCAMDGNSRRLCGYTRGQIGWGHLFVELTTADELWAGTDDDVWVDIGDHVFTLDTSDHDDRERGNREGYPVWAPWLRRQDVRRVLIRKGPDGSAGGWKLLRVRVWTGGQIICDSRPNRWLEDDHRFWLGCVTDRNVLNSLVVRVTTADVSWAGTDDDVTLTLAGRSWNLDNDGRNDFERGNTDTFTLDPGTGLRVSSLASVRLHKSPDGVAGGWRLRGVEIVANGATIYNNQSINRWLEDDTRTWSAAI</sequence>
<dbReference type="AlphaFoldDB" id="A0A1N6E2P3"/>
<organism evidence="2 3">
    <name type="scientific">Agromyces cerinus subsp. cerinus</name>
    <dbReference type="NCBI Taxonomy" id="232089"/>
    <lineage>
        <taxon>Bacteria</taxon>
        <taxon>Bacillati</taxon>
        <taxon>Actinomycetota</taxon>
        <taxon>Actinomycetes</taxon>
        <taxon>Micrococcales</taxon>
        <taxon>Microbacteriaceae</taxon>
        <taxon>Agromyces</taxon>
    </lineage>
</organism>
<dbReference type="PANTHER" id="PTHR31718:SF60">
    <property type="entry name" value="LIPOXYGENASE HOMOLOGY DOMAIN-CONTAINING PROTEIN 1"/>
    <property type="match status" value="1"/>
</dbReference>
<dbReference type="PANTHER" id="PTHR31718">
    <property type="entry name" value="PLAT DOMAIN-CONTAINING PROTEIN"/>
    <property type="match status" value="1"/>
</dbReference>
<dbReference type="Proteomes" id="UP000184699">
    <property type="component" value="Unassembled WGS sequence"/>
</dbReference>
<dbReference type="PROSITE" id="PS50095">
    <property type="entry name" value="PLAT"/>
    <property type="match status" value="1"/>
</dbReference>
<dbReference type="InterPro" id="IPR036392">
    <property type="entry name" value="PLAT/LH2_dom_sf"/>
</dbReference>
<feature type="domain" description="PLAT" evidence="1">
    <location>
        <begin position="567"/>
        <end position="678"/>
    </location>
</feature>
<dbReference type="STRING" id="232089.SAMN05443544_1020"/>
<gene>
    <name evidence="2" type="ORF">SAMN05443544_1020</name>
</gene>
<evidence type="ECO:0000259" key="1">
    <source>
        <dbReference type="PROSITE" id="PS50095"/>
    </source>
</evidence>
<dbReference type="SUPFAM" id="SSF49723">
    <property type="entry name" value="Lipase/lipooxygenase domain (PLAT/LH2 domain)"/>
    <property type="match status" value="2"/>
</dbReference>
<dbReference type="Pfam" id="PF01477">
    <property type="entry name" value="PLAT"/>
    <property type="match status" value="1"/>
</dbReference>
<name>A0A1N6E2P3_9MICO</name>
<accession>A0A1N6E2P3</accession>
<reference evidence="3" key="1">
    <citation type="submission" date="2016-11" db="EMBL/GenBank/DDBJ databases">
        <authorList>
            <person name="Varghese N."/>
            <person name="Submissions S."/>
        </authorList>
    </citation>
    <scope>NUCLEOTIDE SEQUENCE [LARGE SCALE GENOMIC DNA]</scope>
    <source>
        <strain evidence="3">DSM 8595</strain>
    </source>
</reference>
<dbReference type="InterPro" id="IPR001024">
    <property type="entry name" value="PLAT/LH2_dom"/>
</dbReference>